<dbReference type="InterPro" id="IPR052107">
    <property type="entry name" value="HEAT6"/>
</dbReference>
<dbReference type="PANTHER" id="PTHR13366">
    <property type="entry name" value="MALARIA ANTIGEN-RELATED"/>
    <property type="match status" value="1"/>
</dbReference>
<dbReference type="Gene3D" id="1.25.10.10">
    <property type="entry name" value="Leucine-rich Repeat Variant"/>
    <property type="match status" value="1"/>
</dbReference>
<feature type="region of interest" description="Disordered" evidence="1">
    <location>
        <begin position="320"/>
        <end position="380"/>
    </location>
</feature>
<organism evidence="3">
    <name type="scientific">Prasinoderma singulare</name>
    <dbReference type="NCBI Taxonomy" id="676789"/>
    <lineage>
        <taxon>Eukaryota</taxon>
        <taxon>Viridiplantae</taxon>
        <taxon>Prasinodermophyta</taxon>
        <taxon>Prasinodermophyceae</taxon>
        <taxon>Prasinodermales</taxon>
        <taxon>Prasinodermaceae</taxon>
        <taxon>Prasinoderma</taxon>
    </lineage>
</organism>
<dbReference type="InterPro" id="IPR025283">
    <property type="entry name" value="DUF4042"/>
</dbReference>
<evidence type="ECO:0000259" key="2">
    <source>
        <dbReference type="Pfam" id="PF13251"/>
    </source>
</evidence>
<dbReference type="InterPro" id="IPR016024">
    <property type="entry name" value="ARM-type_fold"/>
</dbReference>
<protein>
    <recommendedName>
        <fullName evidence="2">DUF4042 domain-containing protein</fullName>
    </recommendedName>
</protein>
<reference evidence="3" key="1">
    <citation type="submission" date="2021-01" db="EMBL/GenBank/DDBJ databases">
        <authorList>
            <person name="Corre E."/>
            <person name="Pelletier E."/>
            <person name="Niang G."/>
            <person name="Scheremetjew M."/>
            <person name="Finn R."/>
            <person name="Kale V."/>
            <person name="Holt S."/>
            <person name="Cochrane G."/>
            <person name="Meng A."/>
            <person name="Brown T."/>
            <person name="Cohen L."/>
        </authorList>
    </citation>
    <scope>NUCLEOTIDE SEQUENCE</scope>
    <source>
        <strain evidence="3">RCC927</strain>
    </source>
</reference>
<dbReference type="SUPFAM" id="SSF48371">
    <property type="entry name" value="ARM repeat"/>
    <property type="match status" value="1"/>
</dbReference>
<evidence type="ECO:0000256" key="1">
    <source>
        <dbReference type="SAM" id="MobiDB-lite"/>
    </source>
</evidence>
<feature type="compositionally biased region" description="Basic and acidic residues" evidence="1">
    <location>
        <begin position="360"/>
        <end position="370"/>
    </location>
</feature>
<dbReference type="EMBL" id="HBHY01003751">
    <property type="protein sequence ID" value="CAE0129311.1"/>
    <property type="molecule type" value="Transcribed_RNA"/>
</dbReference>
<gene>
    <name evidence="3" type="ORF">PSIN1315_LOCUS2468</name>
</gene>
<name>A0A7S3F6H6_9VIRI</name>
<accession>A0A7S3F6H6</accession>
<dbReference type="AlphaFoldDB" id="A0A7S3F6H6"/>
<dbReference type="InterPro" id="IPR011989">
    <property type="entry name" value="ARM-like"/>
</dbReference>
<sequence>MLLSARVLAAVSNVDHALLLSALESLSFSTVRPSEDVTALTHALIEAMHIVDALDVSVERAGAPDGACDSSSDDSAATSRACSVALCRLIGRVARARTRTAAVAAASATAWSFVRRTLSLVKEDRKGCAETLETLMALLAEHGATMPQREATLLLCVLVKDQVDTHAYENTSQTVVGTEQRLRAQALSNLVTRATAALSGEDLECAADWAIHSLQQAACVMRKIKSRLTQGQPQRGGKQAGAVQSLLAPSATASLLAAHLRAVQMIVQEAPTACLPRHADVLAATLAALYTFDCECTTIEATSTVASDCADERNMAYRPPAKVSEGGAKYKPPHLRARMQSPSAGEGSEGRFNEFSSDSEVGHSDGEGTPRARRHTPGSKVRVAAAQLTQAIARADPRVLHAHWPVILLAGARSGRRATKGLLGALLADVHPRVRRSAASALGVILDGASKNYIAAAMWRPSRHPAAFTPLSETIGIIVSACHEVLRKVVRCEPDDAVSLAALKTFAIAASNTDFTRLDPALLPNDLRALLARLDQLSMEPGTATEEMLSSTLTCVSVLAAAKVPPAAAAAVGRVFAGSREDQAEHRDCLLARLFDLSTSRAHRPEALTALRAVAVHHPHLLHARWGDLLDVCRMHAHAREYKCHALLLRIIYDLLLALSSHGCACGARGLHVHVNAVRLRALWDEVLEKVVPDWLASPSPAVRSAGIHLFSALGGSAMCVLPPGTALWCIGFIVEGVRDGNCEVVAAAARTAGVVASYIPPGECARGLPVIARTLIEALGCAPSASIAAVAWGVAQLSARLCLLAQGVRSSNRPLPRPPRRWSSAGPSLLGVSLEMFAAHVLEIGRARERALSHVATALGNLIGISTPRSAWMDDAVAWLVECCSTDSFHTRVHAAVCAALEEALAWCPATEPRVLGWEVAAVPALLRLLAKTSSVRVQLNAARALLANVDGLRRVGALQQVSSAVLSASELNDNDRNHSYVQAAAAALVMKT</sequence>
<feature type="domain" description="DUF4042" evidence="2">
    <location>
        <begin position="380"/>
        <end position="564"/>
    </location>
</feature>
<evidence type="ECO:0000313" key="3">
    <source>
        <dbReference type="EMBL" id="CAE0129311.1"/>
    </source>
</evidence>
<dbReference type="Pfam" id="PF13251">
    <property type="entry name" value="DUF4042"/>
    <property type="match status" value="1"/>
</dbReference>
<dbReference type="PANTHER" id="PTHR13366:SF0">
    <property type="entry name" value="HEAT REPEAT-CONTAINING PROTEIN 6"/>
    <property type="match status" value="1"/>
</dbReference>
<proteinExistence type="predicted"/>